<accession>A0ABP6ZBQ3</accession>
<dbReference type="Gene3D" id="3.40.710.10">
    <property type="entry name" value="DD-peptidase/beta-lactamase superfamily"/>
    <property type="match status" value="1"/>
</dbReference>
<feature type="transmembrane region" description="Helical" evidence="1">
    <location>
        <begin position="380"/>
        <end position="397"/>
    </location>
</feature>
<gene>
    <name evidence="4" type="ORF">GCM10022419_101770</name>
</gene>
<dbReference type="Proteomes" id="UP001500630">
    <property type="component" value="Unassembled WGS sequence"/>
</dbReference>
<comment type="caution">
    <text evidence="4">The sequence shown here is derived from an EMBL/GenBank/DDBJ whole genome shotgun (WGS) entry which is preliminary data.</text>
</comment>
<keyword evidence="1" id="KW-0812">Transmembrane</keyword>
<feature type="transmembrane region" description="Helical" evidence="1">
    <location>
        <begin position="450"/>
        <end position="475"/>
    </location>
</feature>
<dbReference type="InterPro" id="IPR050491">
    <property type="entry name" value="AmpC-like"/>
</dbReference>
<organism evidence="4 5">
    <name type="scientific">Nonomuraea rosea</name>
    <dbReference type="NCBI Taxonomy" id="638574"/>
    <lineage>
        <taxon>Bacteria</taxon>
        <taxon>Bacillati</taxon>
        <taxon>Actinomycetota</taxon>
        <taxon>Actinomycetes</taxon>
        <taxon>Streptosporangiales</taxon>
        <taxon>Streptosporangiaceae</taxon>
        <taxon>Nonomuraea</taxon>
    </lineage>
</organism>
<keyword evidence="1" id="KW-0472">Membrane</keyword>
<evidence type="ECO:0000256" key="2">
    <source>
        <dbReference type="SAM" id="SignalP"/>
    </source>
</evidence>
<evidence type="ECO:0000313" key="4">
    <source>
        <dbReference type="EMBL" id="GAA3601204.1"/>
    </source>
</evidence>
<protein>
    <submittedName>
        <fullName evidence="4">Serine hydrolase domain-containing protein</fullName>
    </submittedName>
</protein>
<evidence type="ECO:0000256" key="1">
    <source>
        <dbReference type="SAM" id="Phobius"/>
    </source>
</evidence>
<evidence type="ECO:0000313" key="5">
    <source>
        <dbReference type="Proteomes" id="UP001500630"/>
    </source>
</evidence>
<proteinExistence type="predicted"/>
<feature type="transmembrane region" description="Helical" evidence="1">
    <location>
        <begin position="418"/>
        <end position="438"/>
    </location>
</feature>
<feature type="domain" description="Beta-lactamase-related" evidence="3">
    <location>
        <begin position="39"/>
        <end position="343"/>
    </location>
</feature>
<keyword evidence="5" id="KW-1185">Reference proteome</keyword>
<dbReference type="PANTHER" id="PTHR46825">
    <property type="entry name" value="D-ALANYL-D-ALANINE-CARBOXYPEPTIDASE/ENDOPEPTIDASE AMPH"/>
    <property type="match status" value="1"/>
</dbReference>
<dbReference type="Pfam" id="PF00144">
    <property type="entry name" value="Beta-lactamase"/>
    <property type="match status" value="1"/>
</dbReference>
<feature type="signal peptide" evidence="2">
    <location>
        <begin position="1"/>
        <end position="25"/>
    </location>
</feature>
<keyword evidence="4" id="KW-0378">Hydrolase</keyword>
<sequence>MKRVAAVAGLAGVLLAPTGVTVARASVATAPAPPSASAIDDYVRDYVGRTGLPGALVAVTKGDQVVHVAGYGHTAGGAAITKSTPMPLASVSKSFTALAVLRLAGRHKVDLDAPVRTYLPEFTMADPRAAKITVRQLLQQTSGMSDQSFPELTLPAPGTLKDAVTMLRTAPLATEPGTRMAYHNPNYAVAAQLVEVVAGVPFGEYLAAAVFRPLGMTSTTTVNTTRELPEEGAGYVRAYGRVIERSHPKWFLNGSFGVVSTAGDLARWLVAQNGAGHVLPAKTLRTAQAASGVGGSTYGMGWYSGATAGGAPQLQHTGWLLTHNSAQTLLPASRYGIAVVTNTGMISGDDALIITGGLIDLIEGRPGAGAAPFTTTADPWLAGLTVLNLGLGLLGICRARRWARRRVGRAAWRTVVRLVPYVLPVVLFFGLADLMGLLMRRAGTLELITYVWLALYVWAATGALAAAGVVGARLVHLVRARGRGEHVRISKYFESSVSIYHRGHGRDPYLHGSRPGRRVAGAGEPDAAAAAVLAAGA</sequence>
<dbReference type="GO" id="GO:0016787">
    <property type="term" value="F:hydrolase activity"/>
    <property type="evidence" value="ECO:0007669"/>
    <property type="project" value="UniProtKB-KW"/>
</dbReference>
<reference evidence="5" key="1">
    <citation type="journal article" date="2019" name="Int. J. Syst. Evol. Microbiol.">
        <title>The Global Catalogue of Microorganisms (GCM) 10K type strain sequencing project: providing services to taxonomists for standard genome sequencing and annotation.</title>
        <authorList>
            <consortium name="The Broad Institute Genomics Platform"/>
            <consortium name="The Broad Institute Genome Sequencing Center for Infectious Disease"/>
            <person name="Wu L."/>
            <person name="Ma J."/>
        </authorList>
    </citation>
    <scope>NUCLEOTIDE SEQUENCE [LARGE SCALE GENOMIC DNA]</scope>
    <source>
        <strain evidence="5">JCM 17326</strain>
    </source>
</reference>
<dbReference type="SUPFAM" id="SSF56601">
    <property type="entry name" value="beta-lactamase/transpeptidase-like"/>
    <property type="match status" value="1"/>
</dbReference>
<dbReference type="InterPro" id="IPR001466">
    <property type="entry name" value="Beta-lactam-related"/>
</dbReference>
<evidence type="ECO:0000259" key="3">
    <source>
        <dbReference type="Pfam" id="PF00144"/>
    </source>
</evidence>
<dbReference type="PANTHER" id="PTHR46825:SF8">
    <property type="entry name" value="BETA-LACTAMASE-RELATED"/>
    <property type="match status" value="1"/>
</dbReference>
<keyword evidence="1" id="KW-1133">Transmembrane helix</keyword>
<feature type="chain" id="PRO_5045785476" evidence="2">
    <location>
        <begin position="26"/>
        <end position="537"/>
    </location>
</feature>
<dbReference type="InterPro" id="IPR012338">
    <property type="entry name" value="Beta-lactam/transpept-like"/>
</dbReference>
<dbReference type="EMBL" id="BAABDQ010000036">
    <property type="protein sequence ID" value="GAA3601204.1"/>
    <property type="molecule type" value="Genomic_DNA"/>
</dbReference>
<keyword evidence="2" id="KW-0732">Signal</keyword>
<name>A0ABP6ZBQ3_9ACTN</name>